<comment type="similarity">
    <text evidence="1 3">Belongs to the RelE toxin family.</text>
</comment>
<dbReference type="PANTHER" id="PTHR33755:SF9">
    <property type="entry name" value="TOXIN PARE1"/>
    <property type="match status" value="1"/>
</dbReference>
<comment type="caution">
    <text evidence="4">The sequence shown here is derived from an EMBL/GenBank/DDBJ whole genome shotgun (WGS) entry which is preliminary data.</text>
</comment>
<dbReference type="InterPro" id="IPR051803">
    <property type="entry name" value="TA_system_RelE-like_toxin"/>
</dbReference>
<dbReference type="Proteomes" id="UP000243022">
    <property type="component" value="Unassembled WGS sequence"/>
</dbReference>
<dbReference type="PANTHER" id="PTHR33755">
    <property type="entry name" value="TOXIN PARE1-RELATED"/>
    <property type="match status" value="1"/>
</dbReference>
<sequence length="95" mass="10967">MKVVISKDAESDIQEIVDYSFHNFSQVTALEYIQSLRSATESLSMSPFQGRSYEHVRTGLRRLVIGKHTIYYQVQSSHLMILRILHQAQDPISKL</sequence>
<dbReference type="AlphaFoldDB" id="A0A2T4CNG0"/>
<dbReference type="PIRSF" id="PIRSF029218">
    <property type="entry name" value="ParE"/>
    <property type="match status" value="1"/>
</dbReference>
<dbReference type="EMBL" id="PYVS01000014">
    <property type="protein sequence ID" value="PTB83086.1"/>
    <property type="molecule type" value="Genomic_DNA"/>
</dbReference>
<dbReference type="InterPro" id="IPR035093">
    <property type="entry name" value="RelE/ParE_toxin_dom_sf"/>
</dbReference>
<evidence type="ECO:0000256" key="2">
    <source>
        <dbReference type="ARBA" id="ARBA00022649"/>
    </source>
</evidence>
<dbReference type="Gene3D" id="3.30.2310.20">
    <property type="entry name" value="RelE-like"/>
    <property type="match status" value="1"/>
</dbReference>
<dbReference type="EMBL" id="PYVF01000005">
    <property type="protein sequence ID" value="PTB90124.1"/>
    <property type="molecule type" value="Genomic_DNA"/>
</dbReference>
<dbReference type="Pfam" id="PF05016">
    <property type="entry name" value="ParE_toxin"/>
    <property type="match status" value="1"/>
</dbReference>
<proteinExistence type="inferred from homology"/>
<name>A0A2T4CNG0_9GAMM</name>
<gene>
    <name evidence="5" type="ORF">C9927_00800</name>
    <name evidence="4" type="ORF">C9986_01300</name>
</gene>
<organism evidence="4 7">
    <name type="scientific">Pseudidiomarina aestuarii</name>
    <dbReference type="NCBI Taxonomy" id="624146"/>
    <lineage>
        <taxon>Bacteria</taxon>
        <taxon>Pseudomonadati</taxon>
        <taxon>Pseudomonadota</taxon>
        <taxon>Gammaproteobacteria</taxon>
        <taxon>Alteromonadales</taxon>
        <taxon>Idiomarinaceae</taxon>
        <taxon>Pseudidiomarina</taxon>
    </lineage>
</organism>
<evidence type="ECO:0000256" key="1">
    <source>
        <dbReference type="ARBA" id="ARBA00006226"/>
    </source>
</evidence>
<protein>
    <recommendedName>
        <fullName evidence="3">Toxin</fullName>
    </recommendedName>
</protein>
<dbReference type="Proteomes" id="UP000242087">
    <property type="component" value="Unassembled WGS sequence"/>
</dbReference>
<dbReference type="InterPro" id="IPR028344">
    <property type="entry name" value="ParE1/4"/>
</dbReference>
<dbReference type="InterPro" id="IPR007712">
    <property type="entry name" value="RelE/ParE_toxin"/>
</dbReference>
<evidence type="ECO:0000313" key="6">
    <source>
        <dbReference type="Proteomes" id="UP000242087"/>
    </source>
</evidence>
<evidence type="ECO:0000313" key="5">
    <source>
        <dbReference type="EMBL" id="PTB90124.1"/>
    </source>
</evidence>
<reference evidence="6 7" key="1">
    <citation type="submission" date="2018-03" db="EMBL/GenBank/DDBJ databases">
        <title>Cross-interface Injection: A General Nanoliter Liquid Handling Method Applied to Single Cells Genome Amplification Automated Nanoliter Liquid Handling Applied to Single Cell Multiple Displacement Amplification.</title>
        <authorList>
            <person name="Yun J."/>
            <person name="Xu P."/>
            <person name="Xu J."/>
            <person name="Dai X."/>
            <person name="Wang Y."/>
            <person name="Zheng X."/>
            <person name="Cao C."/>
            <person name="Yi Q."/>
            <person name="Zhu Y."/>
            <person name="Wang L."/>
            <person name="Dong Z."/>
            <person name="Huang Y."/>
            <person name="Huang L."/>
            <person name="Du W."/>
        </authorList>
    </citation>
    <scope>NUCLEOTIDE SEQUENCE [LARGE SCALE GENOMIC DNA]</scope>
    <source>
        <strain evidence="5 6">A12-4</strain>
        <strain evidence="4 7">Z-E1-2</strain>
    </source>
</reference>
<accession>A0A2T4CNG0</accession>
<evidence type="ECO:0000313" key="4">
    <source>
        <dbReference type="EMBL" id="PTB83086.1"/>
    </source>
</evidence>
<evidence type="ECO:0000256" key="3">
    <source>
        <dbReference type="PIRNR" id="PIRNR029218"/>
    </source>
</evidence>
<keyword evidence="2" id="KW-1277">Toxin-antitoxin system</keyword>
<evidence type="ECO:0000313" key="7">
    <source>
        <dbReference type="Proteomes" id="UP000243022"/>
    </source>
</evidence>